<sequence>MPRGRTQEVHLTRKPIMLVPAGTTTVPRRAARVDMTDEGHDIGSAGEVRIDSLQGRQLTAILQGKGVEDVPHRISQRKALLKRLLGGAEMEIEKKIARLEDNDKLKDHVSRQQSKQILKNDIIIDVPFSIITIAILETIPDRSSRAHNYSSTTNNNQLQ</sequence>
<evidence type="ECO:0000313" key="2">
    <source>
        <dbReference type="Proteomes" id="UP000838412"/>
    </source>
</evidence>
<reference evidence="1" key="1">
    <citation type="submission" date="2022-01" db="EMBL/GenBank/DDBJ databases">
        <authorList>
            <person name="Braso-Vives M."/>
        </authorList>
    </citation>
    <scope>NUCLEOTIDE SEQUENCE</scope>
</reference>
<protein>
    <submittedName>
        <fullName evidence="1">Hypp6806 protein</fullName>
    </submittedName>
</protein>
<name>A0A8J9YVM6_BRALA</name>
<dbReference type="AlphaFoldDB" id="A0A8J9YVM6"/>
<accession>A0A8J9YVM6</accession>
<gene>
    <name evidence="1" type="primary">Hypp6806</name>
    <name evidence="1" type="ORF">BLAG_LOCUS5820</name>
</gene>
<evidence type="ECO:0000313" key="1">
    <source>
        <dbReference type="EMBL" id="CAH1242531.1"/>
    </source>
</evidence>
<proteinExistence type="predicted"/>
<keyword evidence="2" id="KW-1185">Reference proteome</keyword>
<dbReference type="Proteomes" id="UP000838412">
    <property type="component" value="Chromosome 12"/>
</dbReference>
<organism evidence="1 2">
    <name type="scientific">Branchiostoma lanceolatum</name>
    <name type="common">Common lancelet</name>
    <name type="synonym">Amphioxus lanceolatum</name>
    <dbReference type="NCBI Taxonomy" id="7740"/>
    <lineage>
        <taxon>Eukaryota</taxon>
        <taxon>Metazoa</taxon>
        <taxon>Chordata</taxon>
        <taxon>Cephalochordata</taxon>
        <taxon>Leptocardii</taxon>
        <taxon>Amphioxiformes</taxon>
        <taxon>Branchiostomatidae</taxon>
        <taxon>Branchiostoma</taxon>
    </lineage>
</organism>
<dbReference type="EMBL" id="OV696697">
    <property type="protein sequence ID" value="CAH1242531.1"/>
    <property type="molecule type" value="Genomic_DNA"/>
</dbReference>